<accession>A0A8X6YFA9</accession>
<feature type="region of interest" description="Disordered" evidence="1">
    <location>
        <begin position="152"/>
        <end position="190"/>
    </location>
</feature>
<feature type="region of interest" description="Disordered" evidence="1">
    <location>
        <begin position="719"/>
        <end position="779"/>
    </location>
</feature>
<proteinExistence type="predicted"/>
<dbReference type="Proteomes" id="UP000886998">
    <property type="component" value="Unassembled WGS sequence"/>
</dbReference>
<organism evidence="2 3">
    <name type="scientific">Trichonephila inaurata madagascariensis</name>
    <dbReference type="NCBI Taxonomy" id="2747483"/>
    <lineage>
        <taxon>Eukaryota</taxon>
        <taxon>Metazoa</taxon>
        <taxon>Ecdysozoa</taxon>
        <taxon>Arthropoda</taxon>
        <taxon>Chelicerata</taxon>
        <taxon>Arachnida</taxon>
        <taxon>Araneae</taxon>
        <taxon>Araneomorphae</taxon>
        <taxon>Entelegynae</taxon>
        <taxon>Araneoidea</taxon>
        <taxon>Nephilidae</taxon>
        <taxon>Trichonephila</taxon>
        <taxon>Trichonephila inaurata</taxon>
    </lineage>
</organism>
<dbReference type="OrthoDB" id="6437889at2759"/>
<keyword evidence="3" id="KW-1185">Reference proteome</keyword>
<evidence type="ECO:0000313" key="2">
    <source>
        <dbReference type="EMBL" id="GFY69961.1"/>
    </source>
</evidence>
<feature type="compositionally biased region" description="Polar residues" evidence="1">
    <location>
        <begin position="166"/>
        <end position="185"/>
    </location>
</feature>
<sequence>MGIDICRRKMSITMEDGIMEEFKESSDDSRLPRRSRYVKNEPEKTIGPFQRYSEERLNSTESLIGKVKKPCTENLSGSQSSSSLPPIEDCEGTLEDINISSTNNLNSQLSESSIHTPSPELNSGYASWYYAEEQQQIVNMLREVNMRHERQLRRDMAARSDRPCSDDSTSSNIDPNSSDGLQRSLSSDDEDDGIIVLVSPEGDNSTADPLDSEDTKDLENDYLEKSVSDYFEEFQSIFTVSPEKNIINTLTKECMKESLAVADSNKADSVEEVEQIGNASAKEELLVQSEFNSHDSKDCPTVTTLKVENADQNKKMAEKEQKILSPSLPEHVKETGIHSGEFFSEHREENNTIIGNKMQTYTDDVMNISNFSSESSGSKKCSDNIEGEKCIAENKNRDIFENCSKQQNRKPDVNTKRNSPSYRKNYQLPTNYRHNASQSSIVKFVNELSMKNKLLFSLGINPVQSINKSHFSSTYHKPEMIQRLLTKSIKDFVPAPSISVENYSKNNNISHEHKTEHFQSCGSKIDDDNQEMPFWKKLPYFIQRNEFPEKKEVRSETNLSPRDVIKSRSNVEVTSFSDTCLPFKDKEMCYRRISVEELFQSATVSKSRDTKDSVNVQPFSDKIEHIPNEYRNLISATDHLKQILKIGTENKLQKCSSASEKYYEKDHCPSDTVIGNANNINKCSNAMSSFKRYDGESEKDSNLKNNFAGKVSVNYAQNNKNQNNSHAQDDFEKSKTSTVARIEDQNNISISRQTNRSNFTSKSDYSRKGYKQDKFSKFQHKEILPGSTASKFNDKNKSANTTDDYCRTEILSSKNSSSTDEKPRSKRKKKYKTDKPKVKEDYLKNDMPICSTSEYRDKRDLKVKSDYSTYNSEIEPLSSYEKLSYVSKDKYRSSWRDVKRADSVTTAGIKKEVKKYTNLDSLNIIKVKKVANIPGTVTKEDSYNQCKNAVSSKNMAADISRKEKQNSITSKHSNLSYSAGYSVNREMEDKSVAEPSTTHFEKKSANNATLNPHFQYSKSKNIKATQSAEGRALIKEKNFRMEDPSVESYSNLCSSKYNASPGKWWQYGSNSRYVHSYRNYHERACFERDRLSKSKRSDFKLKTDYKATYEKECDAVNLIDKEQYCQKENAFATDKETHCHTDPKSNSSSKTKTGHTTEFKEKFVLESIYSCPKSLKPQENNAFLYTNKLSAVGKAENKNKKEEEIVPDKDKSNSCNSNCNKSIKQEEKEFVKVMPLPSLSVIESETAQDYSKKANLTGNECLNKDLNVYPSGTVNDTMVSPHKNKIAEIGCEKCNDDVSDVDCKTGDKSIINPENQLIVSSHNVRQNISCMVQMKTSEIIGIESERGALVNSKQMEEQQIEQRILRKIQSLI</sequence>
<feature type="region of interest" description="Disordered" evidence="1">
    <location>
        <begin position="20"/>
        <end position="47"/>
    </location>
</feature>
<feature type="region of interest" description="Disordered" evidence="1">
    <location>
        <begin position="809"/>
        <end position="838"/>
    </location>
</feature>
<evidence type="ECO:0000313" key="3">
    <source>
        <dbReference type="Proteomes" id="UP000886998"/>
    </source>
</evidence>
<evidence type="ECO:0000256" key="1">
    <source>
        <dbReference type="SAM" id="MobiDB-lite"/>
    </source>
</evidence>
<dbReference type="EMBL" id="BMAV01017910">
    <property type="protein sequence ID" value="GFY69961.1"/>
    <property type="molecule type" value="Genomic_DNA"/>
</dbReference>
<feature type="compositionally biased region" description="Basic and acidic residues" evidence="1">
    <location>
        <begin position="764"/>
        <end position="779"/>
    </location>
</feature>
<feature type="compositionally biased region" description="Basic and acidic residues" evidence="1">
    <location>
        <begin position="20"/>
        <end position="31"/>
    </location>
</feature>
<name>A0A8X6YFA9_9ARAC</name>
<protein>
    <submittedName>
        <fullName evidence="2">Uncharacterized protein</fullName>
    </submittedName>
</protein>
<comment type="caution">
    <text evidence="2">The sequence shown here is derived from an EMBL/GenBank/DDBJ whole genome shotgun (WGS) entry which is preliminary data.</text>
</comment>
<reference evidence="2" key="1">
    <citation type="submission" date="2020-08" db="EMBL/GenBank/DDBJ databases">
        <title>Multicomponent nature underlies the extraordinary mechanical properties of spider dragline silk.</title>
        <authorList>
            <person name="Kono N."/>
            <person name="Nakamura H."/>
            <person name="Mori M."/>
            <person name="Yoshida Y."/>
            <person name="Ohtoshi R."/>
            <person name="Malay A.D."/>
            <person name="Moran D.A.P."/>
            <person name="Tomita M."/>
            <person name="Numata K."/>
            <person name="Arakawa K."/>
        </authorList>
    </citation>
    <scope>NUCLEOTIDE SEQUENCE</scope>
</reference>
<feature type="compositionally biased region" description="Polar residues" evidence="1">
    <location>
        <begin position="745"/>
        <end position="763"/>
    </location>
</feature>
<feature type="region of interest" description="Disordered" evidence="1">
    <location>
        <begin position="405"/>
        <end position="427"/>
    </location>
</feature>
<feature type="compositionally biased region" description="Polar residues" evidence="1">
    <location>
        <begin position="416"/>
        <end position="427"/>
    </location>
</feature>
<feature type="compositionally biased region" description="Basic and acidic residues" evidence="1">
    <location>
        <begin position="152"/>
        <end position="165"/>
    </location>
</feature>
<gene>
    <name evidence="2" type="primary">AVEN_226150_1</name>
    <name evidence="2" type="ORF">TNIN_478171</name>
</gene>